<evidence type="ECO:0000313" key="1">
    <source>
        <dbReference type="EMBL" id="MBG6093275.1"/>
    </source>
</evidence>
<comment type="caution">
    <text evidence="1">The sequence shown here is derived from an EMBL/GenBank/DDBJ whole genome shotgun (WGS) entry which is preliminary data.</text>
</comment>
<dbReference type="Proteomes" id="UP000614047">
    <property type="component" value="Unassembled WGS sequence"/>
</dbReference>
<gene>
    <name evidence="1" type="ORF">IW256_007388</name>
</gene>
<dbReference type="Pfam" id="PF19674">
    <property type="entry name" value="DUF6177"/>
    <property type="match status" value="1"/>
</dbReference>
<dbReference type="RefSeq" id="WP_231404080.1">
    <property type="nucleotide sequence ID" value="NZ_BAABES010000015.1"/>
</dbReference>
<dbReference type="EMBL" id="JADOUA010000001">
    <property type="protein sequence ID" value="MBG6093275.1"/>
    <property type="molecule type" value="Genomic_DNA"/>
</dbReference>
<name>A0A931GNT6_9ACTN</name>
<reference evidence="1" key="1">
    <citation type="submission" date="2020-11" db="EMBL/GenBank/DDBJ databases">
        <title>Sequencing the genomes of 1000 actinobacteria strains.</title>
        <authorList>
            <person name="Klenk H.-P."/>
        </authorList>
    </citation>
    <scope>NUCLEOTIDE SEQUENCE</scope>
    <source>
        <strain evidence="1">DSM 43175</strain>
    </source>
</reference>
<sequence>MSTVDVLTDRSMVVLQDRPLVPLTSWLLQAIADCADSGRGLQLVTPLESRLSLPLRSAAAGSDVQWVVRHGDGYYEGLTGRPLQWDGGTFVPVPEARDYAPGFVTRPTAPIGAQLSITYQRRHTAGTDLGGTVERLLALLTGKAPSGWGPAEPRAHRWQPDRLTEYARGRNAARLLIAGDGPRPAQAICEFSAAGGGAIAEVGTATVGYAPEDPPPLRHLPSLVGALAADKPIFSLFAQLVPGRSDLTTEARWTGSPGPLAMAVSGTVTGPAGLPGQQVGPARAPLTFFPLGDGRSPDGWQRHRALVQHLRSAPAPA</sequence>
<dbReference type="AlphaFoldDB" id="A0A931GNT6"/>
<accession>A0A931GNT6</accession>
<protein>
    <submittedName>
        <fullName evidence="1">Uncharacterized protein</fullName>
    </submittedName>
</protein>
<organism evidence="1 2">
    <name type="scientific">Actinomadura viridis</name>
    <dbReference type="NCBI Taxonomy" id="58110"/>
    <lineage>
        <taxon>Bacteria</taxon>
        <taxon>Bacillati</taxon>
        <taxon>Actinomycetota</taxon>
        <taxon>Actinomycetes</taxon>
        <taxon>Streptosporangiales</taxon>
        <taxon>Thermomonosporaceae</taxon>
        <taxon>Actinomadura</taxon>
    </lineage>
</organism>
<evidence type="ECO:0000313" key="2">
    <source>
        <dbReference type="Proteomes" id="UP000614047"/>
    </source>
</evidence>
<proteinExistence type="predicted"/>
<dbReference type="InterPro" id="IPR046175">
    <property type="entry name" value="DUF6177"/>
</dbReference>
<keyword evidence="2" id="KW-1185">Reference proteome</keyword>